<dbReference type="InterPro" id="IPR011701">
    <property type="entry name" value="MFS"/>
</dbReference>
<dbReference type="RefSeq" id="WP_201374969.1">
    <property type="nucleotide sequence ID" value="NZ_BNJG01000003.1"/>
</dbReference>
<dbReference type="InterPro" id="IPR036259">
    <property type="entry name" value="MFS_trans_sf"/>
</dbReference>
<evidence type="ECO:0000313" key="9">
    <source>
        <dbReference type="EMBL" id="GHO58719.1"/>
    </source>
</evidence>
<feature type="transmembrane region" description="Helical" evidence="7">
    <location>
        <begin position="333"/>
        <end position="355"/>
    </location>
</feature>
<evidence type="ECO:0000256" key="3">
    <source>
        <dbReference type="ARBA" id="ARBA00022692"/>
    </source>
</evidence>
<feature type="transmembrane region" description="Helical" evidence="7">
    <location>
        <begin position="55"/>
        <end position="75"/>
    </location>
</feature>
<feature type="transmembrane region" description="Helical" evidence="7">
    <location>
        <begin position="82"/>
        <end position="102"/>
    </location>
</feature>
<evidence type="ECO:0000256" key="7">
    <source>
        <dbReference type="SAM" id="Phobius"/>
    </source>
</evidence>
<sequence length="414" mass="43267">MPFLPTKGSARPGSISTVIASFLHFDTCFTIWVLLGSLSVFIAPELKLNAAQQGLMVALPTLSGSLIRLPVGLLSDRYSGKLIGIGLLTFLFLPLLLGWLLPVSFPEVLCIGLMLGVAGSSFAVALPLASRWYPPTQQGLVMGIAAAGNIGTVIANATAPSLARAYGWHAVLGLAMIPLTLVLLAFVLLAKESPTRPEAAPLASYVRALGIADMWWFCLLYSVTFGGFVGLGTFLPQFYHNQFGLPGVEAGYWAAGAAFTGSTLRPLGGYIADRLGGVRVLSILLLLIAGTYALASLLLPIGFTGALFIVGIAFMGMGNGAVFQLVPQRFQSTIGVATGLVGALGGIGGFVLPFLLGSIKQASGSYAAGWIILALFAFVVLAVLRLLAALRASWRSSWAAEAEGTEIYSQASRA</sequence>
<proteinExistence type="inferred from homology"/>
<dbReference type="Gene3D" id="1.20.1250.20">
    <property type="entry name" value="MFS general substrate transporter like domains"/>
    <property type="match status" value="1"/>
</dbReference>
<feature type="transmembrane region" description="Helical" evidence="7">
    <location>
        <begin position="214"/>
        <end position="238"/>
    </location>
</feature>
<dbReference type="Proteomes" id="UP000654345">
    <property type="component" value="Unassembled WGS sequence"/>
</dbReference>
<accession>A0ABQ3V1F2</accession>
<evidence type="ECO:0000256" key="2">
    <source>
        <dbReference type="ARBA" id="ARBA00008432"/>
    </source>
</evidence>
<dbReference type="InterPro" id="IPR020846">
    <property type="entry name" value="MFS_dom"/>
</dbReference>
<evidence type="ECO:0000259" key="8">
    <source>
        <dbReference type="PROSITE" id="PS50850"/>
    </source>
</evidence>
<keyword evidence="6 7" id="KW-0472">Membrane</keyword>
<comment type="caution">
    <text evidence="9">The sequence shown here is derived from an EMBL/GenBank/DDBJ whole genome shotgun (WGS) entry which is preliminary data.</text>
</comment>
<feature type="transmembrane region" description="Helical" evidence="7">
    <location>
        <begin position="280"/>
        <end position="299"/>
    </location>
</feature>
<evidence type="ECO:0000256" key="1">
    <source>
        <dbReference type="ARBA" id="ARBA00004651"/>
    </source>
</evidence>
<gene>
    <name evidence="9" type="primary">nasA_2</name>
    <name evidence="9" type="ORF">KSB_71940</name>
</gene>
<reference evidence="9 10" key="1">
    <citation type="journal article" date="2021" name="Int. J. Syst. Evol. Microbiol.">
        <title>Reticulibacter mediterranei gen. nov., sp. nov., within the new family Reticulibacteraceae fam. nov., and Ktedonospora formicarum gen. nov., sp. nov., Ktedonobacter robiniae sp. nov., Dictyobacter formicarum sp. nov. and Dictyobacter arantiisoli sp. nov., belonging to the class Ktedonobacteria.</title>
        <authorList>
            <person name="Yabe S."/>
            <person name="Zheng Y."/>
            <person name="Wang C.M."/>
            <person name="Sakai Y."/>
            <person name="Abe K."/>
            <person name="Yokota A."/>
            <person name="Donadio S."/>
            <person name="Cavaletti L."/>
            <person name="Monciardini P."/>
        </authorList>
    </citation>
    <scope>NUCLEOTIDE SEQUENCE [LARGE SCALE GENOMIC DNA]</scope>
    <source>
        <strain evidence="9 10">SOSP1-30</strain>
    </source>
</reference>
<feature type="transmembrane region" description="Helical" evidence="7">
    <location>
        <begin position="21"/>
        <end position="43"/>
    </location>
</feature>
<evidence type="ECO:0000313" key="10">
    <source>
        <dbReference type="Proteomes" id="UP000654345"/>
    </source>
</evidence>
<dbReference type="PANTHER" id="PTHR23515">
    <property type="entry name" value="HIGH-AFFINITY NITRATE TRANSPORTER 2.3"/>
    <property type="match status" value="1"/>
</dbReference>
<protein>
    <submittedName>
        <fullName evidence="9">Nitrate transporter</fullName>
    </submittedName>
</protein>
<organism evidence="9 10">
    <name type="scientific">Ktedonobacter robiniae</name>
    <dbReference type="NCBI Taxonomy" id="2778365"/>
    <lineage>
        <taxon>Bacteria</taxon>
        <taxon>Bacillati</taxon>
        <taxon>Chloroflexota</taxon>
        <taxon>Ktedonobacteria</taxon>
        <taxon>Ktedonobacterales</taxon>
        <taxon>Ktedonobacteraceae</taxon>
        <taxon>Ktedonobacter</taxon>
    </lineage>
</organism>
<name>A0ABQ3V1F2_9CHLR</name>
<feature type="transmembrane region" description="Helical" evidence="7">
    <location>
        <begin position="140"/>
        <end position="159"/>
    </location>
</feature>
<comment type="subcellular location">
    <subcellularLocation>
        <location evidence="1">Cell membrane</location>
        <topology evidence="1">Multi-pass membrane protein</topology>
    </subcellularLocation>
</comment>
<comment type="similarity">
    <text evidence="2">Belongs to the major facilitator superfamily. Nitrate/nitrite porter (TC 2.A.1.8) family.</text>
</comment>
<feature type="transmembrane region" description="Helical" evidence="7">
    <location>
        <begin position="108"/>
        <end position="128"/>
    </location>
</feature>
<dbReference type="CDD" id="cd17341">
    <property type="entry name" value="MFS_NRT2_like"/>
    <property type="match status" value="1"/>
</dbReference>
<feature type="domain" description="Major facilitator superfamily (MFS) profile" evidence="8">
    <location>
        <begin position="16"/>
        <end position="397"/>
    </location>
</feature>
<keyword evidence="3 7" id="KW-0812">Transmembrane</keyword>
<feature type="transmembrane region" description="Helical" evidence="7">
    <location>
        <begin position="305"/>
        <end position="326"/>
    </location>
</feature>
<dbReference type="SUPFAM" id="SSF103473">
    <property type="entry name" value="MFS general substrate transporter"/>
    <property type="match status" value="1"/>
</dbReference>
<dbReference type="InterPro" id="IPR044772">
    <property type="entry name" value="NO3_transporter"/>
</dbReference>
<dbReference type="EMBL" id="BNJG01000003">
    <property type="protein sequence ID" value="GHO58719.1"/>
    <property type="molecule type" value="Genomic_DNA"/>
</dbReference>
<keyword evidence="10" id="KW-1185">Reference proteome</keyword>
<evidence type="ECO:0000256" key="6">
    <source>
        <dbReference type="ARBA" id="ARBA00023136"/>
    </source>
</evidence>
<feature type="transmembrane region" description="Helical" evidence="7">
    <location>
        <begin position="250"/>
        <end position="268"/>
    </location>
</feature>
<dbReference type="Pfam" id="PF07690">
    <property type="entry name" value="MFS_1"/>
    <property type="match status" value="1"/>
</dbReference>
<feature type="transmembrane region" description="Helical" evidence="7">
    <location>
        <begin position="165"/>
        <end position="189"/>
    </location>
</feature>
<feature type="transmembrane region" description="Helical" evidence="7">
    <location>
        <begin position="367"/>
        <end position="388"/>
    </location>
</feature>
<keyword evidence="5" id="KW-0534">Nitrate assimilation</keyword>
<evidence type="ECO:0000256" key="5">
    <source>
        <dbReference type="ARBA" id="ARBA00023063"/>
    </source>
</evidence>
<keyword evidence="4 7" id="KW-1133">Transmembrane helix</keyword>
<evidence type="ECO:0000256" key="4">
    <source>
        <dbReference type="ARBA" id="ARBA00022989"/>
    </source>
</evidence>
<dbReference type="PROSITE" id="PS50850">
    <property type="entry name" value="MFS"/>
    <property type="match status" value="1"/>
</dbReference>